<accession>A0A4U7N6J6</accession>
<gene>
    <name evidence="1" type="ORF">FAP39_05165</name>
</gene>
<proteinExistence type="predicted"/>
<keyword evidence="2" id="KW-1185">Reference proteome</keyword>
<name>A0A4U7N6J6_9RHOB</name>
<protein>
    <submittedName>
        <fullName evidence="1">Uncharacterized protein</fullName>
    </submittedName>
</protein>
<evidence type="ECO:0000313" key="2">
    <source>
        <dbReference type="Proteomes" id="UP000306575"/>
    </source>
</evidence>
<reference evidence="1 2" key="1">
    <citation type="submission" date="2019-04" db="EMBL/GenBank/DDBJ databases">
        <title>Genome sequence of Pelagicola litoralis CL-ES2.</title>
        <authorList>
            <person name="Cao J."/>
        </authorList>
    </citation>
    <scope>NUCLEOTIDE SEQUENCE [LARGE SCALE GENOMIC DNA]</scope>
    <source>
        <strain evidence="1 2">CL-ES2</strain>
    </source>
</reference>
<dbReference type="AlphaFoldDB" id="A0A4U7N6J6"/>
<dbReference type="Proteomes" id="UP000306575">
    <property type="component" value="Unassembled WGS sequence"/>
</dbReference>
<evidence type="ECO:0000313" key="1">
    <source>
        <dbReference type="EMBL" id="TKZ21499.1"/>
    </source>
</evidence>
<organism evidence="1 2">
    <name type="scientific">Shimia litoralis</name>
    <dbReference type="NCBI Taxonomy" id="420403"/>
    <lineage>
        <taxon>Bacteria</taxon>
        <taxon>Pseudomonadati</taxon>
        <taxon>Pseudomonadota</taxon>
        <taxon>Alphaproteobacteria</taxon>
        <taxon>Rhodobacterales</taxon>
        <taxon>Roseobacteraceae</taxon>
    </lineage>
</organism>
<comment type="caution">
    <text evidence="1">The sequence shown here is derived from an EMBL/GenBank/DDBJ whole genome shotgun (WGS) entry which is preliminary data.</text>
</comment>
<sequence length="165" mass="17962">MNDNNTSRGGASVGYLSNLSDIEHLAVRYLRLWCDGAAGKHQLEHDFHLALGVGHGTRATHCLAEICELCTQHGRRPLVRHQISCRCLGADESCFANFVSAAAEGQHEDAALIATLLVRADYAIGLADLAREFGLALKRISPQSLPKSRSRSQVRASSPFPHLIH</sequence>
<dbReference type="RefSeq" id="WP_138015328.1">
    <property type="nucleotide sequence ID" value="NZ_SULI01000004.1"/>
</dbReference>
<dbReference type="EMBL" id="SULI01000004">
    <property type="protein sequence ID" value="TKZ21499.1"/>
    <property type="molecule type" value="Genomic_DNA"/>
</dbReference>
<dbReference type="OrthoDB" id="7874397at2"/>